<dbReference type="AlphaFoldDB" id="A0A133L0C6"/>
<evidence type="ECO:0000313" key="2">
    <source>
        <dbReference type="Proteomes" id="UP000070376"/>
    </source>
</evidence>
<evidence type="ECO:0000313" key="1">
    <source>
        <dbReference type="EMBL" id="KWZ84980.1"/>
    </source>
</evidence>
<name>A0A133L0C6_HEYCO</name>
<gene>
    <name evidence="1" type="ORF">HMPREF3213_00638</name>
</gene>
<dbReference type="EMBL" id="LRPN01000023">
    <property type="protein sequence ID" value="KWZ84980.1"/>
    <property type="molecule type" value="Genomic_DNA"/>
</dbReference>
<comment type="caution">
    <text evidence="1">The sequence shown here is derived from an EMBL/GenBank/DDBJ whole genome shotgun (WGS) entry which is preliminary data.</text>
</comment>
<organism evidence="1 2">
    <name type="scientific">Heyndrickxia coagulans</name>
    <name type="common">Weizmannia coagulans</name>
    <dbReference type="NCBI Taxonomy" id="1398"/>
    <lineage>
        <taxon>Bacteria</taxon>
        <taxon>Bacillati</taxon>
        <taxon>Bacillota</taxon>
        <taxon>Bacilli</taxon>
        <taxon>Bacillales</taxon>
        <taxon>Bacillaceae</taxon>
        <taxon>Heyndrickxia</taxon>
    </lineage>
</organism>
<dbReference type="Proteomes" id="UP000070376">
    <property type="component" value="Unassembled WGS sequence"/>
</dbReference>
<accession>A0A133L0C6</accession>
<sequence length="68" mass="7877">MAEEASNFIRNLRENRAVPGISGTALSHFQVYSLGRCIYCIEKRWNESATILKKEDNPWISRCQMSKK</sequence>
<protein>
    <submittedName>
        <fullName evidence="1">Uncharacterized protein</fullName>
    </submittedName>
</protein>
<reference evidence="2" key="1">
    <citation type="submission" date="2016-01" db="EMBL/GenBank/DDBJ databases">
        <authorList>
            <person name="Mitreva M."/>
            <person name="Pepin K.H."/>
            <person name="Mihindukulasuriya K.A."/>
            <person name="Fulton R."/>
            <person name="Fronick C."/>
            <person name="O'Laughlin M."/>
            <person name="Miner T."/>
            <person name="Herter B."/>
            <person name="Rosa B.A."/>
            <person name="Cordes M."/>
            <person name="Tomlinson C."/>
            <person name="Wollam A."/>
            <person name="Palsikar V.B."/>
            <person name="Mardis E.R."/>
            <person name="Wilson R.K."/>
        </authorList>
    </citation>
    <scope>NUCLEOTIDE SEQUENCE [LARGE SCALE GENOMIC DNA]</scope>
    <source>
        <strain evidence="2">GED7749B</strain>
    </source>
</reference>
<proteinExistence type="predicted"/>